<evidence type="ECO:0000313" key="9">
    <source>
        <dbReference type="Proteomes" id="UP001165986"/>
    </source>
</evidence>
<feature type="domain" description="GUN4-like" evidence="6">
    <location>
        <begin position="535"/>
        <end position="662"/>
    </location>
</feature>
<accession>A0AA40SUV3</accession>
<dbReference type="PANTHER" id="PTHR34800:SF1">
    <property type="entry name" value="TETRAPYRROLE-BINDING PROTEIN, CHLOROPLASTIC"/>
    <property type="match status" value="1"/>
</dbReference>
<evidence type="ECO:0000256" key="2">
    <source>
        <dbReference type="ARBA" id="ARBA00022692"/>
    </source>
</evidence>
<sequence>MSDKEKFPDFGQSAVNGLQAGENITIGDIHQSVINSSSERYNHVGVIISEYKNKMAKLERTYKERSRSNQTTMYKELQNYHKSTIRQQIEACQERIGNLREEIKDLEKHCSDKNQSKEKDVTLLGLTILSAPQRLKICINLKISEEEKKEELKGDINELKYLISSVEGFLRLNSLELDIDQVIDSEALENLSSYTREGIERIKDDYETKQEELKEFYEQESEKYGKEKNIRIYKHDLRCLLDKDGYPLKSESLRLLTSRSQELQLDQEDIESIDNVLIIPLCREHLEKYKQVYENKLEQEKFPLSSDSITELKGLEKKLGLSDFNFLHREVEAIEKKLSEPLYRTNFEQYKQQYRHKLEQDKLKLSSESMVELSKIQRDLGLKLFCFEDLNVKKIEKELLKVVYQANLQKYKQEYKRKLYQNGITLSPDNITELKKFRNDLGLDSLNLKSLGLQDADVINIEKLAKDLFYQESLQCYAQELRREIESKGYATATDYSNNLKKAQQSLGIRGEDIRVVEGLVKNNWTIEHLIINCESGINYWKLMELLAKHEWQKADILTRDIILKLANRKDKGNLDKEAIEKFPAKDIYTLDRLWVEYSKGHFGFSVQKKIFDSVNRKEQQFAEKVKWKGNVPLVSRLAWKSYNEMVFSLNAPKGHLPIWAAKDKKIFTDDFLHLKVWDFKDDNLNSEQFTNIISHQAHYSEEAFWEKLRKFAARAGKEVTEKVLTLFYAAQQPNVPLAVKAAMLGAIGYFILPLDLVSDFIPVVGWTDDLAALGAALASAAAHITPEVTAQVKKKMGEIFGK</sequence>
<protein>
    <submittedName>
        <fullName evidence="8">DUF1232 domain-containing protein</fullName>
    </submittedName>
</protein>
<dbReference type="Gene3D" id="1.10.10.1770">
    <property type="entry name" value="Gun4-like"/>
    <property type="match status" value="1"/>
</dbReference>
<comment type="caution">
    <text evidence="8">The sequence shown here is derived from an EMBL/GenBank/DDBJ whole genome shotgun (WGS) entry which is preliminary data.</text>
</comment>
<dbReference type="PANTHER" id="PTHR34800">
    <property type="entry name" value="TETRAPYRROLE-BINDING PROTEIN, CHLOROPLASTIC"/>
    <property type="match status" value="1"/>
</dbReference>
<name>A0AA40SUV3_9NOST</name>
<evidence type="ECO:0000256" key="3">
    <source>
        <dbReference type="ARBA" id="ARBA00022989"/>
    </source>
</evidence>
<organism evidence="8 9">
    <name type="scientific">Komarekiella delphini-convector SJRDD-AB1</name>
    <dbReference type="NCBI Taxonomy" id="2593771"/>
    <lineage>
        <taxon>Bacteria</taxon>
        <taxon>Bacillati</taxon>
        <taxon>Cyanobacteriota</taxon>
        <taxon>Cyanophyceae</taxon>
        <taxon>Nostocales</taxon>
        <taxon>Nostocaceae</taxon>
        <taxon>Komarekiella</taxon>
        <taxon>Komarekiella delphini-convector</taxon>
    </lineage>
</organism>
<evidence type="ECO:0000259" key="6">
    <source>
        <dbReference type="Pfam" id="PF05419"/>
    </source>
</evidence>
<dbReference type="InterPro" id="IPR037215">
    <property type="entry name" value="GUN4-like_sf"/>
</dbReference>
<evidence type="ECO:0000256" key="4">
    <source>
        <dbReference type="ARBA" id="ARBA00023136"/>
    </source>
</evidence>
<evidence type="ECO:0000256" key="5">
    <source>
        <dbReference type="SAM" id="Coils"/>
    </source>
</evidence>
<feature type="domain" description="DUF1232" evidence="7">
    <location>
        <begin position="740"/>
        <end position="774"/>
    </location>
</feature>
<evidence type="ECO:0000313" key="8">
    <source>
        <dbReference type="EMBL" id="MBD6615698.1"/>
    </source>
</evidence>
<dbReference type="GO" id="GO:0012505">
    <property type="term" value="C:endomembrane system"/>
    <property type="evidence" value="ECO:0007669"/>
    <property type="project" value="UniProtKB-SubCell"/>
</dbReference>
<dbReference type="Pfam" id="PF06803">
    <property type="entry name" value="DUF1232"/>
    <property type="match status" value="1"/>
</dbReference>
<dbReference type="Gene3D" id="1.25.40.620">
    <property type="match status" value="1"/>
</dbReference>
<dbReference type="CDD" id="cd16383">
    <property type="entry name" value="GUN4"/>
    <property type="match status" value="1"/>
</dbReference>
<dbReference type="AlphaFoldDB" id="A0AA40SUV3"/>
<comment type="subcellular location">
    <subcellularLocation>
        <location evidence="1">Endomembrane system</location>
        <topology evidence="1">Multi-pass membrane protein</topology>
    </subcellularLocation>
</comment>
<dbReference type="InterPro" id="IPR008629">
    <property type="entry name" value="GUN4-like"/>
</dbReference>
<dbReference type="SUPFAM" id="SSF140869">
    <property type="entry name" value="GUN4-like"/>
    <property type="match status" value="1"/>
</dbReference>
<evidence type="ECO:0000259" key="7">
    <source>
        <dbReference type="Pfam" id="PF06803"/>
    </source>
</evidence>
<evidence type="ECO:0000256" key="1">
    <source>
        <dbReference type="ARBA" id="ARBA00004127"/>
    </source>
</evidence>
<dbReference type="Proteomes" id="UP001165986">
    <property type="component" value="Unassembled WGS sequence"/>
</dbReference>
<reference evidence="8" key="1">
    <citation type="submission" date="2019-07" db="EMBL/GenBank/DDBJ databases">
        <title>Toxilogical consequences of a new and cryptic species of cyanobacteria (Komarekiella delphini-convector) recovered from the epidermis of a bottlenose dolphin and 1500 ft. in the air.</title>
        <authorList>
            <person name="Brown A.O."/>
            <person name="Dvorak P."/>
            <person name="Villanueva C.D."/>
            <person name="Foss A.J."/>
            <person name="Garvey A.D."/>
            <person name="Gibson Q.A."/>
            <person name="Johansen J.R."/>
            <person name="Casamatta D.A."/>
        </authorList>
    </citation>
    <scope>NUCLEOTIDE SEQUENCE</scope>
    <source>
        <strain evidence="8">SJRDD-AB1</strain>
    </source>
</reference>
<gene>
    <name evidence="8" type="ORF">FNW02_07595</name>
</gene>
<keyword evidence="3" id="KW-1133">Transmembrane helix</keyword>
<dbReference type="Pfam" id="PF05419">
    <property type="entry name" value="GUN4"/>
    <property type="match status" value="1"/>
</dbReference>
<keyword evidence="4" id="KW-0472">Membrane</keyword>
<dbReference type="GO" id="GO:0046906">
    <property type="term" value="F:tetrapyrrole binding"/>
    <property type="evidence" value="ECO:0007669"/>
    <property type="project" value="TreeGrafter"/>
</dbReference>
<dbReference type="EMBL" id="VJXY01000006">
    <property type="protein sequence ID" value="MBD6615698.1"/>
    <property type="molecule type" value="Genomic_DNA"/>
</dbReference>
<keyword evidence="9" id="KW-1185">Reference proteome</keyword>
<proteinExistence type="predicted"/>
<keyword evidence="2" id="KW-0812">Transmembrane</keyword>
<keyword evidence="5" id="KW-0175">Coiled coil</keyword>
<feature type="coiled-coil region" evidence="5">
    <location>
        <begin position="48"/>
        <end position="116"/>
    </location>
</feature>
<dbReference type="InterPro" id="IPR010652">
    <property type="entry name" value="DUF1232"/>
</dbReference>
<dbReference type="RefSeq" id="WP_225225503.1">
    <property type="nucleotide sequence ID" value="NZ_VJXY01000006.1"/>
</dbReference>